<dbReference type="InterPro" id="IPR011009">
    <property type="entry name" value="Kinase-like_dom_sf"/>
</dbReference>
<evidence type="ECO:0000256" key="7">
    <source>
        <dbReference type="ARBA" id="ARBA00022723"/>
    </source>
</evidence>
<evidence type="ECO:0000259" key="17">
    <source>
        <dbReference type="PROSITE" id="PS50011"/>
    </source>
</evidence>
<evidence type="ECO:0000256" key="6">
    <source>
        <dbReference type="ARBA" id="ARBA00022679"/>
    </source>
</evidence>
<comment type="similarity">
    <text evidence="3">Belongs to the protein kinase superfamily. NEK Ser/Thr protein kinase family. NIMA subfamily.</text>
</comment>
<dbReference type="GO" id="GO:0004674">
    <property type="term" value="F:protein serine/threonine kinase activity"/>
    <property type="evidence" value="ECO:0007669"/>
    <property type="project" value="UniProtKB-KW"/>
</dbReference>
<dbReference type="EMBL" id="CYKH01001391">
    <property type="protein sequence ID" value="CUG86789.1"/>
    <property type="molecule type" value="Genomic_DNA"/>
</dbReference>
<dbReference type="PROSITE" id="PS50011">
    <property type="entry name" value="PROTEIN_KINASE_DOM"/>
    <property type="match status" value="1"/>
</dbReference>
<evidence type="ECO:0000256" key="11">
    <source>
        <dbReference type="ARBA" id="ARBA00022840"/>
    </source>
</evidence>
<evidence type="ECO:0000259" key="18">
    <source>
        <dbReference type="PROSITE" id="PS51891"/>
    </source>
</evidence>
<accession>A0A0S4JC94</accession>
<dbReference type="PANTHER" id="PTHR44899:SF3">
    <property type="entry name" value="SERINE_THREONINE-PROTEIN KINASE NEK1"/>
    <property type="match status" value="1"/>
</dbReference>
<reference evidence="20" key="1">
    <citation type="submission" date="2015-09" db="EMBL/GenBank/DDBJ databases">
        <authorList>
            <consortium name="Pathogen Informatics"/>
        </authorList>
    </citation>
    <scope>NUCLEOTIDE SEQUENCE [LARGE SCALE GENOMIC DNA]</scope>
    <source>
        <strain evidence="20">Lake Konstanz</strain>
    </source>
</reference>
<evidence type="ECO:0000313" key="19">
    <source>
        <dbReference type="EMBL" id="CUG86789.1"/>
    </source>
</evidence>
<dbReference type="SMART" id="SM00220">
    <property type="entry name" value="S_TKc"/>
    <property type="match status" value="1"/>
</dbReference>
<feature type="compositionally biased region" description="Polar residues" evidence="16">
    <location>
        <begin position="357"/>
        <end position="367"/>
    </location>
</feature>
<keyword evidence="5" id="KW-0723">Serine/threonine-protein kinase</keyword>
<evidence type="ECO:0000256" key="4">
    <source>
        <dbReference type="ARBA" id="ARBA00012513"/>
    </source>
</evidence>
<dbReference type="Gene3D" id="1.10.510.10">
    <property type="entry name" value="Transferase(Phosphotransferase) domain 1"/>
    <property type="match status" value="1"/>
</dbReference>
<dbReference type="CDD" id="cd08215">
    <property type="entry name" value="STKc_Nek"/>
    <property type="match status" value="1"/>
</dbReference>
<sequence>MWLISTYMFNPSASGLKLLVFNLQKRKGMNAVDELNMLLGIGPPKPTLPKTLQASGYQAVKILGKGAFGQAYLIYHKDNKTYYVAKHVNMSAMSSKQRKEAHNEINVLQQLQHPNIVRYVEFCEEHPHLYIVMEYADGGDIYSHLKKMKSMGKSLTEPQVINLFVQTAMAVKYMHDRKLLHRDIKAQNVFLTTSHVVKLGDFGISTVLKNTMAMAKTMCGTPCYFSPELCQGLPYNNKSDVWALGVLLYELCAGTLPFESANMKRLMEDIVRTEPKRIPASFSDGLWSLVCQMLAKNPAQRPDVGAILRAPILLAKIPEITAMLQEIPRAPTAHTPSRPPRVPVPVSSGAAYPPVAQPSSTATKQTSEPPPSPPPRAVYQQQIPAPPVVSPRPSPAPPLAQQQLYQPPQPQALPPVPVAVPRHHYAPVPQAHVAPVVPSAAPKQHVAPLVVYDSIPEYKPALLQRQTVFSSIDEDEYYPDDHDELDQVVQYMASLVVPPQRHNGVAAPLAQSAESLQHAQVSEEFEDHTKLTVDVVGLREASPLMATRRSFNESIPEDIPQEIRSPAAPMHQATIRTTSVVDDDDIAFNGVCICGKVSFSGWISLIYGSFTCTCTTCRKFSGSMSGVEWLHLPNSLFPELVAAAKGLHYFSLGSTANCYFCKECGTSIAMEHDGIDGCVVAKAALDENSLAVLAQYQHPVNGASS</sequence>
<feature type="domain" description="Protein kinase" evidence="17">
    <location>
        <begin position="57"/>
        <end position="313"/>
    </location>
</feature>
<evidence type="ECO:0000256" key="14">
    <source>
        <dbReference type="ARBA" id="ARBA00048679"/>
    </source>
</evidence>
<evidence type="ECO:0000256" key="13">
    <source>
        <dbReference type="ARBA" id="ARBA00047899"/>
    </source>
</evidence>
<dbReference type="InterPro" id="IPR000719">
    <property type="entry name" value="Prot_kinase_dom"/>
</dbReference>
<organism evidence="19 20">
    <name type="scientific">Bodo saltans</name>
    <name type="common">Flagellated protozoan</name>
    <dbReference type="NCBI Taxonomy" id="75058"/>
    <lineage>
        <taxon>Eukaryota</taxon>
        <taxon>Discoba</taxon>
        <taxon>Euglenozoa</taxon>
        <taxon>Kinetoplastea</taxon>
        <taxon>Metakinetoplastina</taxon>
        <taxon>Eubodonida</taxon>
        <taxon>Bodonidae</taxon>
        <taxon>Bodo</taxon>
    </lineage>
</organism>
<dbReference type="InterPro" id="IPR011057">
    <property type="entry name" value="Mss4-like_sf"/>
</dbReference>
<dbReference type="GO" id="GO:0046872">
    <property type="term" value="F:metal ion binding"/>
    <property type="evidence" value="ECO:0007669"/>
    <property type="project" value="UniProtKB-KW"/>
</dbReference>
<comment type="cofactor">
    <cofactor evidence="1">
        <name>Mg(2+)</name>
        <dbReference type="ChEBI" id="CHEBI:18420"/>
    </cofactor>
</comment>
<feature type="region of interest" description="Disordered" evidence="16">
    <location>
        <begin position="330"/>
        <end position="417"/>
    </location>
</feature>
<dbReference type="GO" id="GO:0016846">
    <property type="term" value="F:carbon-sulfur lyase activity"/>
    <property type="evidence" value="ECO:0007669"/>
    <property type="project" value="InterPro"/>
</dbReference>
<feature type="compositionally biased region" description="Pro residues" evidence="16">
    <location>
        <begin position="384"/>
        <end position="398"/>
    </location>
</feature>
<dbReference type="InterPro" id="IPR008271">
    <property type="entry name" value="Ser/Thr_kinase_AS"/>
</dbReference>
<gene>
    <name evidence="19" type="ORF">BSAL_94745</name>
</gene>
<evidence type="ECO:0000256" key="16">
    <source>
        <dbReference type="SAM" id="MobiDB-lite"/>
    </source>
</evidence>
<dbReference type="Proteomes" id="UP000051952">
    <property type="component" value="Unassembled WGS sequence"/>
</dbReference>
<feature type="domain" description="CENP-V/GFA" evidence="18">
    <location>
        <begin position="588"/>
        <end position="697"/>
    </location>
</feature>
<evidence type="ECO:0000313" key="20">
    <source>
        <dbReference type="Proteomes" id="UP000051952"/>
    </source>
</evidence>
<proteinExistence type="inferred from homology"/>
<dbReference type="FunFam" id="3.30.200.20:FF:000097">
    <property type="entry name" value="Probable serine/threonine-protein kinase nek1"/>
    <property type="match status" value="1"/>
</dbReference>
<comment type="catalytic activity">
    <reaction evidence="13">
        <text>L-threonyl-[protein] + ATP = O-phospho-L-threonyl-[protein] + ADP + H(+)</text>
        <dbReference type="Rhea" id="RHEA:46608"/>
        <dbReference type="Rhea" id="RHEA-COMP:11060"/>
        <dbReference type="Rhea" id="RHEA-COMP:11605"/>
        <dbReference type="ChEBI" id="CHEBI:15378"/>
        <dbReference type="ChEBI" id="CHEBI:30013"/>
        <dbReference type="ChEBI" id="CHEBI:30616"/>
        <dbReference type="ChEBI" id="CHEBI:61977"/>
        <dbReference type="ChEBI" id="CHEBI:456216"/>
        <dbReference type="EC" id="2.7.11.1"/>
    </reaction>
</comment>
<protein>
    <recommendedName>
        <fullName evidence="4">non-specific serine/threonine protein kinase</fullName>
        <ecNumber evidence="4">2.7.11.1</ecNumber>
    </recommendedName>
</protein>
<dbReference type="VEuPathDB" id="TriTrypDB:BSAL_94745"/>
<dbReference type="OrthoDB" id="252033at2759"/>
<evidence type="ECO:0000256" key="1">
    <source>
        <dbReference type="ARBA" id="ARBA00001946"/>
    </source>
</evidence>
<evidence type="ECO:0000256" key="3">
    <source>
        <dbReference type="ARBA" id="ARBA00010886"/>
    </source>
</evidence>
<name>A0A0S4JC94_BODSA</name>
<feature type="compositionally biased region" description="Pro residues" evidence="16">
    <location>
        <begin position="407"/>
        <end position="417"/>
    </location>
</feature>
<dbReference type="InterPro" id="IPR006913">
    <property type="entry name" value="CENP-V/GFA"/>
</dbReference>
<keyword evidence="6" id="KW-0808">Transferase</keyword>
<evidence type="ECO:0000256" key="9">
    <source>
        <dbReference type="ARBA" id="ARBA00022777"/>
    </source>
</evidence>
<dbReference type="Pfam" id="PF00069">
    <property type="entry name" value="Pkinase"/>
    <property type="match status" value="1"/>
</dbReference>
<keyword evidence="10" id="KW-0862">Zinc</keyword>
<evidence type="ECO:0000256" key="15">
    <source>
        <dbReference type="PROSITE-ProRule" id="PRU10141"/>
    </source>
</evidence>
<keyword evidence="11 15" id="KW-0067">ATP-binding</keyword>
<keyword evidence="20" id="KW-1185">Reference proteome</keyword>
<dbReference type="Gene3D" id="3.90.1590.10">
    <property type="entry name" value="glutathione-dependent formaldehyde- activating enzyme (gfa)"/>
    <property type="match status" value="1"/>
</dbReference>
<keyword evidence="12" id="KW-0460">Magnesium</keyword>
<dbReference type="PROSITE" id="PS51891">
    <property type="entry name" value="CENP_V_GFA"/>
    <property type="match status" value="1"/>
</dbReference>
<dbReference type="AlphaFoldDB" id="A0A0S4JC94"/>
<keyword evidence="9 19" id="KW-0418">Kinase</keyword>
<dbReference type="OMA" id="FESANMK"/>
<comment type="similarity">
    <text evidence="2">Belongs to the Gfa family.</text>
</comment>
<evidence type="ECO:0000256" key="12">
    <source>
        <dbReference type="ARBA" id="ARBA00022842"/>
    </source>
</evidence>
<keyword evidence="7" id="KW-0479">Metal-binding</keyword>
<dbReference type="InterPro" id="IPR051131">
    <property type="entry name" value="NEK_Ser/Thr_kinase_NIMA"/>
</dbReference>
<dbReference type="InterPro" id="IPR017441">
    <property type="entry name" value="Protein_kinase_ATP_BS"/>
</dbReference>
<dbReference type="EC" id="2.7.11.1" evidence="4"/>
<evidence type="ECO:0000256" key="10">
    <source>
        <dbReference type="ARBA" id="ARBA00022833"/>
    </source>
</evidence>
<dbReference type="Pfam" id="PF04828">
    <property type="entry name" value="GFA"/>
    <property type="match status" value="1"/>
</dbReference>
<dbReference type="PROSITE" id="PS00107">
    <property type="entry name" value="PROTEIN_KINASE_ATP"/>
    <property type="match status" value="1"/>
</dbReference>
<evidence type="ECO:0000256" key="2">
    <source>
        <dbReference type="ARBA" id="ARBA00005495"/>
    </source>
</evidence>
<evidence type="ECO:0000256" key="5">
    <source>
        <dbReference type="ARBA" id="ARBA00022527"/>
    </source>
</evidence>
<feature type="binding site" evidence="15">
    <location>
        <position position="86"/>
    </location>
    <ligand>
        <name>ATP</name>
        <dbReference type="ChEBI" id="CHEBI:30616"/>
    </ligand>
</feature>
<evidence type="ECO:0000256" key="8">
    <source>
        <dbReference type="ARBA" id="ARBA00022741"/>
    </source>
</evidence>
<dbReference type="SUPFAM" id="SSF56112">
    <property type="entry name" value="Protein kinase-like (PK-like)"/>
    <property type="match status" value="1"/>
</dbReference>
<dbReference type="FunFam" id="1.10.510.10:FF:000172">
    <property type="entry name" value="serine/threonine-protein kinase Nek1 isoform X1"/>
    <property type="match status" value="1"/>
</dbReference>
<dbReference type="GO" id="GO:0005524">
    <property type="term" value="F:ATP binding"/>
    <property type="evidence" value="ECO:0007669"/>
    <property type="project" value="UniProtKB-UniRule"/>
</dbReference>
<dbReference type="SUPFAM" id="SSF51316">
    <property type="entry name" value="Mss4-like"/>
    <property type="match status" value="1"/>
</dbReference>
<dbReference type="PROSITE" id="PS00108">
    <property type="entry name" value="PROTEIN_KINASE_ST"/>
    <property type="match status" value="1"/>
</dbReference>
<dbReference type="PANTHER" id="PTHR44899">
    <property type="entry name" value="CAMK FAMILY PROTEIN KINASE"/>
    <property type="match status" value="1"/>
</dbReference>
<comment type="catalytic activity">
    <reaction evidence="14">
        <text>L-seryl-[protein] + ATP = O-phospho-L-seryl-[protein] + ADP + H(+)</text>
        <dbReference type="Rhea" id="RHEA:17989"/>
        <dbReference type="Rhea" id="RHEA-COMP:9863"/>
        <dbReference type="Rhea" id="RHEA-COMP:11604"/>
        <dbReference type="ChEBI" id="CHEBI:15378"/>
        <dbReference type="ChEBI" id="CHEBI:29999"/>
        <dbReference type="ChEBI" id="CHEBI:30616"/>
        <dbReference type="ChEBI" id="CHEBI:83421"/>
        <dbReference type="ChEBI" id="CHEBI:456216"/>
        <dbReference type="EC" id="2.7.11.1"/>
    </reaction>
</comment>
<keyword evidence="8 15" id="KW-0547">Nucleotide-binding</keyword>